<dbReference type="InterPro" id="IPR016786">
    <property type="entry name" value="YdeI_bac"/>
</dbReference>
<dbReference type="InterPro" id="IPR014922">
    <property type="entry name" value="YdhG-like"/>
</dbReference>
<evidence type="ECO:0000313" key="2">
    <source>
        <dbReference type="EMBL" id="PQV59137.1"/>
    </source>
</evidence>
<dbReference type="SUPFAM" id="SSF159888">
    <property type="entry name" value="YdhG-like"/>
    <property type="match status" value="1"/>
</dbReference>
<dbReference type="Pfam" id="PF13376">
    <property type="entry name" value="OmdA"/>
    <property type="match status" value="1"/>
</dbReference>
<dbReference type="EMBL" id="PVEP01000001">
    <property type="protein sequence ID" value="PQV59137.1"/>
    <property type="molecule type" value="Genomic_DNA"/>
</dbReference>
<evidence type="ECO:0000259" key="1">
    <source>
        <dbReference type="Pfam" id="PF08818"/>
    </source>
</evidence>
<reference evidence="2 3" key="1">
    <citation type="submission" date="2018-02" db="EMBL/GenBank/DDBJ databases">
        <title>Genomic Encyclopedia of Archaeal and Bacterial Type Strains, Phase II (KMG-II): from individual species to whole genera.</title>
        <authorList>
            <person name="Goeker M."/>
        </authorList>
    </citation>
    <scope>NUCLEOTIDE SEQUENCE [LARGE SCALE GENOMIC DNA]</scope>
    <source>
        <strain evidence="2 3">DSM 18921</strain>
    </source>
</reference>
<name>A0A2S8SE56_9RHOB</name>
<evidence type="ECO:0000313" key="3">
    <source>
        <dbReference type="Proteomes" id="UP000238338"/>
    </source>
</evidence>
<protein>
    <submittedName>
        <fullName evidence="2">Uncharacterized protein YdeI (YjbR/CyaY-like superfamily)</fullName>
    </submittedName>
</protein>
<dbReference type="Pfam" id="PF08818">
    <property type="entry name" value="DUF1801"/>
    <property type="match status" value="1"/>
</dbReference>
<proteinExistence type="predicted"/>
<dbReference type="OrthoDB" id="214150at2"/>
<gene>
    <name evidence="2" type="ORF">LX70_00960</name>
</gene>
<accession>A0A2S8SE56</accession>
<sequence>MGRANPKAEVFYARQDRWRAELAALRGVLRDSGLCEDFKWRSPVYTHDGHNVALVWGFKDHAALGFFKGVLLADKAGILVAQGENSRSTRVVKVTSVEEVRRLAPTLADYLAEAIGIEKAGLKVDLPKDDLDYPAELVDRLDADDALRTAFEALTPGRRRSWVLHVSQAKQSKTRVSRIDKAAEKIFAGKGLNDR</sequence>
<dbReference type="RefSeq" id="WP_105513334.1">
    <property type="nucleotide sequence ID" value="NZ_PVEP01000001.1"/>
</dbReference>
<keyword evidence="3" id="KW-1185">Reference proteome</keyword>
<comment type="caution">
    <text evidence="2">The sequence shown here is derived from an EMBL/GenBank/DDBJ whole genome shotgun (WGS) entry which is preliminary data.</text>
</comment>
<dbReference type="Proteomes" id="UP000238338">
    <property type="component" value="Unassembled WGS sequence"/>
</dbReference>
<organism evidence="2 3">
    <name type="scientific">Albidovulum denitrificans</name>
    <dbReference type="NCBI Taxonomy" id="404881"/>
    <lineage>
        <taxon>Bacteria</taxon>
        <taxon>Pseudomonadati</taxon>
        <taxon>Pseudomonadota</taxon>
        <taxon>Alphaproteobacteria</taxon>
        <taxon>Rhodobacterales</taxon>
        <taxon>Paracoccaceae</taxon>
        <taxon>Albidovulum</taxon>
    </lineage>
</organism>
<dbReference type="PIRSF" id="PIRSF021308">
    <property type="entry name" value="UCP021308"/>
    <property type="match status" value="1"/>
</dbReference>
<feature type="domain" description="YdhG-like" evidence="1">
    <location>
        <begin position="18"/>
        <end position="115"/>
    </location>
</feature>
<dbReference type="AlphaFoldDB" id="A0A2S8SE56"/>